<reference evidence="1 2" key="1">
    <citation type="submission" date="2023-02" db="EMBL/GenBank/DDBJ databases">
        <title>A bacterium isolated from plastisphere.</title>
        <authorList>
            <person name="Sun Y."/>
        </authorList>
    </citation>
    <scope>NUCLEOTIDE SEQUENCE [LARGE SCALE GENOMIC DNA]</scope>
    <source>
        <strain evidence="2">a-1</strain>
    </source>
</reference>
<evidence type="ECO:0000313" key="2">
    <source>
        <dbReference type="Proteomes" id="UP001213680"/>
    </source>
</evidence>
<dbReference type="Proteomes" id="UP001213680">
    <property type="component" value="Chromosome"/>
</dbReference>
<dbReference type="RefSeq" id="WP_274357029.1">
    <property type="nucleotide sequence ID" value="NZ_CP118099.1"/>
</dbReference>
<gene>
    <name evidence="1" type="ORF">PTI97_01680</name>
</gene>
<proteinExistence type="predicted"/>
<keyword evidence="2" id="KW-1185">Reference proteome</keyword>
<dbReference type="InterPro" id="IPR024211">
    <property type="entry name" value="DUF3841"/>
</dbReference>
<evidence type="ECO:0000313" key="1">
    <source>
        <dbReference type="EMBL" id="WDH76262.1"/>
    </source>
</evidence>
<dbReference type="EMBL" id="CP118099">
    <property type="protein sequence ID" value="WDH76262.1"/>
    <property type="molecule type" value="Genomic_DNA"/>
</dbReference>
<protein>
    <submittedName>
        <fullName evidence="1">DUF3841 domain-containing protein</fullName>
    </submittedName>
</protein>
<dbReference type="Pfam" id="PF12952">
    <property type="entry name" value="DUF3841"/>
    <property type="match status" value="1"/>
</dbReference>
<accession>A0ABY7X0X6</accession>
<name>A0ABY7X0X6_9BACL</name>
<sequence>MAIYYTNQHADAWGAAKRNGFLFGDPNYGMFKDEDDASHRPAYDWLADQYEQRTKRLLNGNDPVWLSDTPPNVARGGFLEVGEPGVVLTVELPDEAVLELEAGYWVFALNRWFLSFENREAESEEELRTSWEKMFDREWCEAIVEEYPETNTKYYYVVDRIQLHQVLDIQSFIEQGVS</sequence>
<organism evidence="1 2">
    <name type="scientific">Exiguobacterium marinum</name>
    <dbReference type="NCBI Taxonomy" id="273528"/>
    <lineage>
        <taxon>Bacteria</taxon>
        <taxon>Bacillati</taxon>
        <taxon>Bacillota</taxon>
        <taxon>Bacilli</taxon>
        <taxon>Bacillales</taxon>
        <taxon>Bacillales Family XII. Incertae Sedis</taxon>
        <taxon>Exiguobacterium</taxon>
    </lineage>
</organism>